<gene>
    <name evidence="6" type="ORF">FHX41_2846</name>
</gene>
<organism evidence="6 7">
    <name type="scientific">Actinomadura hallensis</name>
    <dbReference type="NCBI Taxonomy" id="337895"/>
    <lineage>
        <taxon>Bacteria</taxon>
        <taxon>Bacillati</taxon>
        <taxon>Actinomycetota</taxon>
        <taxon>Actinomycetes</taxon>
        <taxon>Streptosporangiales</taxon>
        <taxon>Thermomonosporaceae</taxon>
        <taxon>Actinomadura</taxon>
    </lineage>
</organism>
<feature type="compositionally biased region" description="Low complexity" evidence="4">
    <location>
        <begin position="310"/>
        <end position="323"/>
    </location>
</feature>
<feature type="domain" description="HTH araC/xylS-type" evidence="5">
    <location>
        <begin position="211"/>
        <end position="309"/>
    </location>
</feature>
<evidence type="ECO:0000256" key="4">
    <source>
        <dbReference type="SAM" id="MobiDB-lite"/>
    </source>
</evidence>
<dbReference type="PANTHER" id="PTHR46796:SF13">
    <property type="entry name" value="HTH-TYPE TRANSCRIPTIONAL ACTIVATOR RHAS"/>
    <property type="match status" value="1"/>
</dbReference>
<evidence type="ECO:0000256" key="1">
    <source>
        <dbReference type="ARBA" id="ARBA00023015"/>
    </source>
</evidence>
<comment type="caution">
    <text evidence="6">The sequence shown here is derived from an EMBL/GenBank/DDBJ whole genome shotgun (WGS) entry which is preliminary data.</text>
</comment>
<dbReference type="EMBL" id="VFPO01000001">
    <property type="protein sequence ID" value="TQM69163.1"/>
    <property type="molecule type" value="Genomic_DNA"/>
</dbReference>
<sequence>MDALTDLLDGPRARGAFLLRASLSPPWSIRVQDEAPLTLVSMVSDDAWATVDGGEPRRVSPGDIAIFRGPAPYTVADSPGTEPQIVIHPEQRCTAPDGTSLSGAMDLGVRAWGNDPDGPAVMLIGTYRMRGAVTRRLLAALPSLAIVRGEDFGSPLTRLLGEEVGRDEPGQEIVLDRLLDLLLIGALRAWFSRPDARAPGWYRAHGDPVVGPALRLLHDDPARPWTVAGLAAEVGASRAALAQRFTKLVGEPPMAYLTGIRLAQAADLLRESDATLEAVARRVGYGNAFALSTAFKREHGVSPQEYRTRANAPAVPGAPAGAPGPAGAGSGGRAGASRDQRSPRSVGSARTAESSAVSGMKGTTKA</sequence>
<dbReference type="Pfam" id="PF12833">
    <property type="entry name" value="HTH_18"/>
    <property type="match status" value="1"/>
</dbReference>
<feature type="region of interest" description="Disordered" evidence="4">
    <location>
        <begin position="300"/>
        <end position="366"/>
    </location>
</feature>
<accession>A0A543IF03</accession>
<keyword evidence="7" id="KW-1185">Reference proteome</keyword>
<name>A0A543IF03_9ACTN</name>
<dbReference type="GO" id="GO:0003700">
    <property type="term" value="F:DNA-binding transcription factor activity"/>
    <property type="evidence" value="ECO:0007669"/>
    <property type="project" value="InterPro"/>
</dbReference>
<dbReference type="Gene3D" id="1.10.10.60">
    <property type="entry name" value="Homeodomain-like"/>
    <property type="match status" value="2"/>
</dbReference>
<dbReference type="SMART" id="SM00342">
    <property type="entry name" value="HTH_ARAC"/>
    <property type="match status" value="1"/>
</dbReference>
<dbReference type="Pfam" id="PF12852">
    <property type="entry name" value="Cupin_6"/>
    <property type="match status" value="1"/>
</dbReference>
<dbReference type="InterPro" id="IPR009057">
    <property type="entry name" value="Homeodomain-like_sf"/>
</dbReference>
<proteinExistence type="predicted"/>
<dbReference type="PROSITE" id="PS01124">
    <property type="entry name" value="HTH_ARAC_FAMILY_2"/>
    <property type="match status" value="1"/>
</dbReference>
<evidence type="ECO:0000313" key="6">
    <source>
        <dbReference type="EMBL" id="TQM69163.1"/>
    </source>
</evidence>
<evidence type="ECO:0000313" key="7">
    <source>
        <dbReference type="Proteomes" id="UP000316706"/>
    </source>
</evidence>
<keyword evidence="3" id="KW-0804">Transcription</keyword>
<dbReference type="GO" id="GO:0043565">
    <property type="term" value="F:sequence-specific DNA binding"/>
    <property type="evidence" value="ECO:0007669"/>
    <property type="project" value="InterPro"/>
</dbReference>
<dbReference type="InterPro" id="IPR018060">
    <property type="entry name" value="HTH_AraC"/>
</dbReference>
<dbReference type="AlphaFoldDB" id="A0A543IF03"/>
<keyword evidence="2 6" id="KW-0238">DNA-binding</keyword>
<dbReference type="PANTHER" id="PTHR46796">
    <property type="entry name" value="HTH-TYPE TRANSCRIPTIONAL ACTIVATOR RHAS-RELATED"/>
    <property type="match status" value="1"/>
</dbReference>
<dbReference type="PROSITE" id="PS00041">
    <property type="entry name" value="HTH_ARAC_FAMILY_1"/>
    <property type="match status" value="1"/>
</dbReference>
<feature type="compositionally biased region" description="Gly residues" evidence="4">
    <location>
        <begin position="324"/>
        <end position="334"/>
    </location>
</feature>
<evidence type="ECO:0000256" key="3">
    <source>
        <dbReference type="ARBA" id="ARBA00023163"/>
    </source>
</evidence>
<dbReference type="InterPro" id="IPR018062">
    <property type="entry name" value="HTH_AraC-typ_CS"/>
</dbReference>
<dbReference type="InterPro" id="IPR032783">
    <property type="entry name" value="AraC_lig"/>
</dbReference>
<dbReference type="Proteomes" id="UP000316706">
    <property type="component" value="Unassembled WGS sequence"/>
</dbReference>
<protein>
    <submittedName>
        <fullName evidence="6">AraC-like DNA-binding protein</fullName>
    </submittedName>
</protein>
<evidence type="ECO:0000259" key="5">
    <source>
        <dbReference type="PROSITE" id="PS01124"/>
    </source>
</evidence>
<dbReference type="OrthoDB" id="241790at2"/>
<reference evidence="6 7" key="1">
    <citation type="submission" date="2019-06" db="EMBL/GenBank/DDBJ databases">
        <title>Sequencing the genomes of 1000 actinobacteria strains.</title>
        <authorList>
            <person name="Klenk H.-P."/>
        </authorList>
    </citation>
    <scope>NUCLEOTIDE SEQUENCE [LARGE SCALE GENOMIC DNA]</scope>
    <source>
        <strain evidence="6 7">DSM 45043</strain>
    </source>
</reference>
<dbReference type="SUPFAM" id="SSF46689">
    <property type="entry name" value="Homeodomain-like"/>
    <property type="match status" value="2"/>
</dbReference>
<dbReference type="InterPro" id="IPR050204">
    <property type="entry name" value="AraC_XylS_family_regulators"/>
</dbReference>
<evidence type="ECO:0000256" key="2">
    <source>
        <dbReference type="ARBA" id="ARBA00023125"/>
    </source>
</evidence>
<keyword evidence="1" id="KW-0805">Transcription regulation</keyword>